<accession>A0A2S0PDT4</accession>
<evidence type="ECO:0000256" key="9">
    <source>
        <dbReference type="ARBA" id="ARBA00023136"/>
    </source>
</evidence>
<dbReference type="InterPro" id="IPR050763">
    <property type="entry name" value="ABC_transporter_ATP-binding"/>
</dbReference>
<dbReference type="EMBL" id="CP028519">
    <property type="protein sequence ID" value="AVY95548.1"/>
    <property type="molecule type" value="Genomic_DNA"/>
</dbReference>
<keyword evidence="9" id="KW-0472">Membrane</keyword>
<dbReference type="InterPro" id="IPR017871">
    <property type="entry name" value="ABC_transporter-like_CS"/>
</dbReference>
<dbReference type="PANTHER" id="PTHR42711">
    <property type="entry name" value="ABC TRANSPORTER ATP-BINDING PROTEIN"/>
    <property type="match status" value="1"/>
</dbReference>
<evidence type="ECO:0000256" key="4">
    <source>
        <dbReference type="ARBA" id="ARBA00022458"/>
    </source>
</evidence>
<keyword evidence="6" id="KW-0547">Nucleotide-binding</keyword>
<evidence type="ECO:0000256" key="7">
    <source>
        <dbReference type="ARBA" id="ARBA00022840"/>
    </source>
</evidence>
<comment type="subcellular location">
    <subcellularLocation>
        <location evidence="1">Cell membrane</location>
    </subcellularLocation>
</comment>
<sequence length="298" mass="33113">MLELTHLHKTFGDVTAVNDVSLHVVRGECFGLLGPNGAGKTTTLRMALGLLDPSGGSIRLNGLPVPAQGREARMRVGVVPQFDNLDPDFTVAENLVVFGRYFGLDVRALRRRVPELLEFGGLTGKEHARVGELSGGMKRRLTLARALVNDPDILFLDEPTTGLDPQARHLIWERLRSLTQAGKTLVLTTHFMDEAERLSHRLAVIDHGRLIGQGTPQALIRQYIEPEVVEVYGDGATDWARQAAPPYRMEISGETAFFYGEQLKPLVTVLEGLTFRYLLRPANLEDVFLRLTGRELRD</sequence>
<dbReference type="InterPro" id="IPR003593">
    <property type="entry name" value="AAA+_ATPase"/>
</dbReference>
<dbReference type="GO" id="GO:0005524">
    <property type="term" value="F:ATP binding"/>
    <property type="evidence" value="ECO:0007669"/>
    <property type="project" value="UniProtKB-KW"/>
</dbReference>
<dbReference type="InterPro" id="IPR003439">
    <property type="entry name" value="ABC_transporter-like_ATP-bd"/>
</dbReference>
<proteinExistence type="inferred from homology"/>
<evidence type="ECO:0000313" key="11">
    <source>
        <dbReference type="EMBL" id="AVY95548.1"/>
    </source>
</evidence>
<keyword evidence="12" id="KW-1185">Reference proteome</keyword>
<feature type="domain" description="ABC transporter" evidence="10">
    <location>
        <begin position="2"/>
        <end position="232"/>
    </location>
</feature>
<dbReference type="CDD" id="cd03263">
    <property type="entry name" value="ABC_subfamily_A"/>
    <property type="match status" value="1"/>
</dbReference>
<comment type="similarity">
    <text evidence="2">Belongs to the ABC transporter superfamily.</text>
</comment>
<dbReference type="InterPro" id="IPR027417">
    <property type="entry name" value="P-loop_NTPase"/>
</dbReference>
<keyword evidence="8" id="KW-1278">Translocase</keyword>
<dbReference type="FunFam" id="3.40.50.300:FF:000589">
    <property type="entry name" value="ABC transporter, ATP-binding subunit"/>
    <property type="match status" value="1"/>
</dbReference>
<keyword evidence="7 11" id="KW-0067">ATP-binding</keyword>
<evidence type="ECO:0000256" key="6">
    <source>
        <dbReference type="ARBA" id="ARBA00022741"/>
    </source>
</evidence>
<keyword evidence="5" id="KW-1003">Cell membrane</keyword>
<name>A0A2S0PDT4_9NEIS</name>
<dbReference type="PANTHER" id="PTHR42711:SF5">
    <property type="entry name" value="ABC TRANSPORTER ATP-BINDING PROTEIN NATA"/>
    <property type="match status" value="1"/>
</dbReference>
<dbReference type="Proteomes" id="UP000244173">
    <property type="component" value="Chromosome"/>
</dbReference>
<dbReference type="Pfam" id="PF00005">
    <property type="entry name" value="ABC_tran"/>
    <property type="match status" value="1"/>
</dbReference>
<evidence type="ECO:0000256" key="2">
    <source>
        <dbReference type="ARBA" id="ARBA00005417"/>
    </source>
</evidence>
<dbReference type="Gene3D" id="3.40.50.300">
    <property type="entry name" value="P-loop containing nucleotide triphosphate hydrolases"/>
    <property type="match status" value="1"/>
</dbReference>
<evidence type="ECO:0000256" key="1">
    <source>
        <dbReference type="ARBA" id="ARBA00004236"/>
    </source>
</evidence>
<keyword evidence="4" id="KW-0536">Nodulation</keyword>
<evidence type="ECO:0000256" key="3">
    <source>
        <dbReference type="ARBA" id="ARBA00022448"/>
    </source>
</evidence>
<dbReference type="GO" id="GO:0005886">
    <property type="term" value="C:plasma membrane"/>
    <property type="evidence" value="ECO:0007669"/>
    <property type="project" value="UniProtKB-SubCell"/>
</dbReference>
<dbReference type="OrthoDB" id="9776369at2"/>
<dbReference type="RefSeq" id="WP_028499394.1">
    <property type="nucleotide sequence ID" value="NZ_CP028519.1"/>
</dbReference>
<dbReference type="STRING" id="1122240.GCA_000620105_02359"/>
<evidence type="ECO:0000313" key="12">
    <source>
        <dbReference type="Proteomes" id="UP000244173"/>
    </source>
</evidence>
<dbReference type="SUPFAM" id="SSF52540">
    <property type="entry name" value="P-loop containing nucleoside triphosphate hydrolases"/>
    <property type="match status" value="1"/>
</dbReference>
<dbReference type="PROSITE" id="PS00211">
    <property type="entry name" value="ABC_TRANSPORTER_1"/>
    <property type="match status" value="1"/>
</dbReference>
<evidence type="ECO:0000256" key="5">
    <source>
        <dbReference type="ARBA" id="ARBA00022475"/>
    </source>
</evidence>
<dbReference type="GO" id="GO:0016887">
    <property type="term" value="F:ATP hydrolysis activity"/>
    <property type="evidence" value="ECO:0007669"/>
    <property type="project" value="InterPro"/>
</dbReference>
<organism evidence="11 12">
    <name type="scientific">Microvirgula aerodenitrificans</name>
    <dbReference type="NCBI Taxonomy" id="57480"/>
    <lineage>
        <taxon>Bacteria</taxon>
        <taxon>Pseudomonadati</taxon>
        <taxon>Pseudomonadota</taxon>
        <taxon>Betaproteobacteria</taxon>
        <taxon>Neisseriales</taxon>
        <taxon>Aquaspirillaceae</taxon>
        <taxon>Microvirgula</taxon>
    </lineage>
</organism>
<dbReference type="SMART" id="SM00382">
    <property type="entry name" value="AAA"/>
    <property type="match status" value="1"/>
</dbReference>
<evidence type="ECO:0000256" key="8">
    <source>
        <dbReference type="ARBA" id="ARBA00022967"/>
    </source>
</evidence>
<reference evidence="11 12" key="1">
    <citation type="submission" date="2018-04" db="EMBL/GenBank/DDBJ databases">
        <title>Denitrifier Microvirgula.</title>
        <authorList>
            <person name="Anderson E."/>
            <person name="Jang J."/>
            <person name="Ishii S."/>
        </authorList>
    </citation>
    <scope>NUCLEOTIDE SEQUENCE [LARGE SCALE GENOMIC DNA]</scope>
    <source>
        <strain evidence="11 12">BE2.4</strain>
    </source>
</reference>
<dbReference type="PROSITE" id="PS50893">
    <property type="entry name" value="ABC_TRANSPORTER_2"/>
    <property type="match status" value="1"/>
</dbReference>
<dbReference type="AlphaFoldDB" id="A0A2S0PDT4"/>
<evidence type="ECO:0000259" key="10">
    <source>
        <dbReference type="PROSITE" id="PS50893"/>
    </source>
</evidence>
<dbReference type="KEGG" id="maer:DAI18_16975"/>
<keyword evidence="3" id="KW-0813">Transport</keyword>
<gene>
    <name evidence="11" type="ORF">DAI18_16975</name>
</gene>
<protein>
    <submittedName>
        <fullName evidence="11">Nodulation factor ABC transporter ATP-binding protein NodI</fullName>
    </submittedName>
</protein>